<feature type="transmembrane region" description="Helical" evidence="1">
    <location>
        <begin position="83"/>
        <end position="101"/>
    </location>
</feature>
<protein>
    <recommendedName>
        <fullName evidence="2">DUF883 domain-containing protein</fullName>
    </recommendedName>
</protein>
<reference evidence="3 4" key="1">
    <citation type="submission" date="2014-01" db="EMBL/GenBank/DDBJ databases">
        <title>Interspecies Systems Biology Uncovers Metabolites Affecting C. elegans Gene Expression and Life History Traits.</title>
        <authorList>
            <person name="Watson E."/>
            <person name="Macneil L.T."/>
            <person name="Ritter A.D."/>
            <person name="Yilmaz L.S."/>
            <person name="Rosebrock A.P."/>
            <person name="Caudy A.A."/>
            <person name="Walhout A.J."/>
        </authorList>
    </citation>
    <scope>NUCLEOTIDE SEQUENCE [LARGE SCALE GENOMIC DNA]</scope>
    <source>
        <strain evidence="3 4">DA1877</strain>
    </source>
</reference>
<dbReference type="GO" id="GO:0043022">
    <property type="term" value="F:ribosome binding"/>
    <property type="evidence" value="ECO:0007669"/>
    <property type="project" value="InterPro"/>
</dbReference>
<feature type="domain" description="DUF883" evidence="2">
    <location>
        <begin position="74"/>
        <end position="103"/>
    </location>
</feature>
<dbReference type="AlphaFoldDB" id="A0A014MUT6"/>
<accession>A0A014MUT6</accession>
<evidence type="ECO:0000256" key="1">
    <source>
        <dbReference type="SAM" id="Phobius"/>
    </source>
</evidence>
<dbReference type="GeneID" id="74938243"/>
<sequence length="103" mass="11060">MAFSVSDTVSSAQADLEKLVTDVRGLLASKDLDSIPQINVLRQKLDDGVYHARESAVHAAQEAARQAKEAAYAADRYAHDEPWRVAGAALAVGALIGFLLARR</sequence>
<evidence type="ECO:0000313" key="4">
    <source>
        <dbReference type="Proteomes" id="UP000020766"/>
    </source>
</evidence>
<keyword evidence="1" id="KW-0812">Transmembrane</keyword>
<evidence type="ECO:0000313" key="3">
    <source>
        <dbReference type="EMBL" id="EXU81799.1"/>
    </source>
</evidence>
<dbReference type="PANTHER" id="PTHR35893">
    <property type="entry name" value="INNER MEMBRANE PROTEIN-RELATED"/>
    <property type="match status" value="1"/>
</dbReference>
<dbReference type="PATRIC" id="fig|1457173.3.peg.132"/>
<proteinExistence type="predicted"/>
<comment type="caution">
    <text evidence="3">The sequence shown here is derived from an EMBL/GenBank/DDBJ whole genome shotgun (WGS) entry which is preliminary data.</text>
</comment>
<organism evidence="3 4">
    <name type="scientific">Comamonas aquatica DA1877</name>
    <dbReference type="NCBI Taxonomy" id="1457173"/>
    <lineage>
        <taxon>Bacteria</taxon>
        <taxon>Pseudomonadati</taxon>
        <taxon>Pseudomonadota</taxon>
        <taxon>Betaproteobacteria</taxon>
        <taxon>Burkholderiales</taxon>
        <taxon>Comamonadaceae</taxon>
        <taxon>Comamonas</taxon>
    </lineage>
</organism>
<keyword evidence="1" id="KW-1133">Transmembrane helix</keyword>
<dbReference type="Proteomes" id="UP000020766">
    <property type="component" value="Unassembled WGS sequence"/>
</dbReference>
<dbReference type="EMBL" id="JBOK01000001">
    <property type="protein sequence ID" value="EXU81799.1"/>
    <property type="molecule type" value="Genomic_DNA"/>
</dbReference>
<keyword evidence="1" id="KW-0472">Membrane</keyword>
<dbReference type="Pfam" id="PF19029">
    <property type="entry name" value="DUF883_C"/>
    <property type="match status" value="1"/>
</dbReference>
<dbReference type="PANTHER" id="PTHR35893:SF3">
    <property type="entry name" value="INNER MEMBRANE PROTEIN"/>
    <property type="match status" value="1"/>
</dbReference>
<gene>
    <name evidence="3" type="ORF">AX13_00655</name>
</gene>
<evidence type="ECO:0000259" key="2">
    <source>
        <dbReference type="Pfam" id="PF19029"/>
    </source>
</evidence>
<dbReference type="InterPro" id="IPR010279">
    <property type="entry name" value="YqjD/ElaB"/>
</dbReference>
<keyword evidence="4" id="KW-1185">Reference proteome</keyword>
<dbReference type="RefSeq" id="WP_042417772.1">
    <property type="nucleotide sequence ID" value="NZ_JBOK01000001.1"/>
</dbReference>
<name>A0A014MUT6_9BURK</name>
<dbReference type="STRING" id="225991.MA05_09850"/>
<dbReference type="InterPro" id="IPR043605">
    <property type="entry name" value="DUF883_C"/>
</dbReference>